<dbReference type="Gene3D" id="3.30.9.10">
    <property type="entry name" value="D-Amino Acid Oxidase, subunit A, domain 2"/>
    <property type="match status" value="1"/>
</dbReference>
<reference evidence="5" key="1">
    <citation type="submission" date="2023-11" db="EMBL/GenBank/DDBJ databases">
        <authorList>
            <person name="Alioto T."/>
            <person name="Alioto T."/>
            <person name="Gomez Garrido J."/>
        </authorList>
    </citation>
    <scope>NUCLEOTIDE SEQUENCE</scope>
</reference>
<organism evidence="5 6">
    <name type="scientific">Lecanosticta acicola</name>
    <dbReference type="NCBI Taxonomy" id="111012"/>
    <lineage>
        <taxon>Eukaryota</taxon>
        <taxon>Fungi</taxon>
        <taxon>Dikarya</taxon>
        <taxon>Ascomycota</taxon>
        <taxon>Pezizomycotina</taxon>
        <taxon>Dothideomycetes</taxon>
        <taxon>Dothideomycetidae</taxon>
        <taxon>Mycosphaerellales</taxon>
        <taxon>Mycosphaerellaceae</taxon>
        <taxon>Lecanosticta</taxon>
    </lineage>
</organism>
<dbReference type="Proteomes" id="UP001296104">
    <property type="component" value="Unassembled WGS sequence"/>
</dbReference>
<evidence type="ECO:0000313" key="6">
    <source>
        <dbReference type="Proteomes" id="UP001296104"/>
    </source>
</evidence>
<dbReference type="PANTHER" id="PTHR46865">
    <property type="entry name" value="OXIDOREDUCTASE-RELATED"/>
    <property type="match status" value="1"/>
</dbReference>
<dbReference type="AlphaFoldDB" id="A0AAI8YUW1"/>
<feature type="domain" description="FAD-binding" evidence="4">
    <location>
        <begin position="7"/>
        <end position="370"/>
    </location>
</feature>
<keyword evidence="6" id="KW-1185">Reference proteome</keyword>
<dbReference type="PRINTS" id="PR00420">
    <property type="entry name" value="RNGMNOXGNASE"/>
</dbReference>
<name>A0AAI8YUW1_9PEZI</name>
<comment type="caution">
    <text evidence="5">The sequence shown here is derived from an EMBL/GenBank/DDBJ whole genome shotgun (WGS) entry which is preliminary data.</text>
</comment>
<evidence type="ECO:0000313" key="5">
    <source>
        <dbReference type="EMBL" id="CAK3899052.1"/>
    </source>
</evidence>
<evidence type="ECO:0000256" key="1">
    <source>
        <dbReference type="ARBA" id="ARBA00022630"/>
    </source>
</evidence>
<evidence type="ECO:0000259" key="4">
    <source>
        <dbReference type="Pfam" id="PF01494"/>
    </source>
</evidence>
<dbReference type="InterPro" id="IPR002938">
    <property type="entry name" value="FAD-bd"/>
</dbReference>
<protein>
    <submittedName>
        <fullName evidence="5">Oxidoreductase</fullName>
    </submittedName>
</protein>
<keyword evidence="1" id="KW-0285">Flavoprotein</keyword>
<dbReference type="PANTHER" id="PTHR46865:SF7">
    <property type="entry name" value="MONOOXYGENASE, PUTATIVE (AFU_ORTHOLOGUE AFUA_8G07040)-RELATED"/>
    <property type="match status" value="1"/>
</dbReference>
<keyword evidence="2" id="KW-0274">FAD</keyword>
<dbReference type="Pfam" id="PF01494">
    <property type="entry name" value="FAD_binding_3"/>
    <property type="match status" value="1"/>
</dbReference>
<dbReference type="GO" id="GO:0071949">
    <property type="term" value="F:FAD binding"/>
    <property type="evidence" value="ECO:0007669"/>
    <property type="project" value="InterPro"/>
</dbReference>
<gene>
    <name evidence="5" type="ORF">LECACI_7A002429</name>
</gene>
<evidence type="ECO:0000256" key="3">
    <source>
        <dbReference type="ARBA" id="ARBA00023002"/>
    </source>
</evidence>
<dbReference type="GO" id="GO:0016491">
    <property type="term" value="F:oxidoreductase activity"/>
    <property type="evidence" value="ECO:0007669"/>
    <property type="project" value="UniProtKB-KW"/>
</dbReference>
<sequence>MAAPLNILIIGNSIAGPTLATFLLLSPHDPKPHITILEKRSPESFKVQSGQNIDIRGSGVTIIRKLGLEKVICDSTTGEIGAQFVDRDNRVWAQGEAGPSGGTSDIEIMRGRLAEIMLERCRGVSGDVQKHGGKGVEFIFGDGVRELEQDGEKVHATFRKSGERRTYDLVVGADGLQSATRKLVWGAEQDRERVKRLGMYGAFFSIPKSEETDTLWRRWFHAPGRRGVMLRPDLQRHRTTLFMYVINEKDQRLVDVAGKGHEEVDAQKELMAEYFQDAGWECDRIIREMRATKDFYYDMVGQVKMEKWVKGRVVLVGDAGYCPSPISGMGTTLALNGAYHLAGALSRHRNDCLAALDAYEKQMRPLVDKAQRLPPGTPHIMNPETAWGIFVMRAVFAFICWTRITGLLGYFTAWEPKAIPVEEYGFEELPELPV</sequence>
<dbReference type="SUPFAM" id="SSF51905">
    <property type="entry name" value="FAD/NAD(P)-binding domain"/>
    <property type="match status" value="1"/>
</dbReference>
<proteinExistence type="predicted"/>
<dbReference type="InterPro" id="IPR051704">
    <property type="entry name" value="FAD_aromatic-hydroxylase"/>
</dbReference>
<evidence type="ECO:0000256" key="2">
    <source>
        <dbReference type="ARBA" id="ARBA00022827"/>
    </source>
</evidence>
<dbReference type="EMBL" id="CAVMBE010000010">
    <property type="protein sequence ID" value="CAK3899052.1"/>
    <property type="molecule type" value="Genomic_DNA"/>
</dbReference>
<keyword evidence="3" id="KW-0560">Oxidoreductase</keyword>
<accession>A0AAI8YUW1</accession>
<dbReference type="InterPro" id="IPR036188">
    <property type="entry name" value="FAD/NAD-bd_sf"/>
</dbReference>
<dbReference type="Gene3D" id="3.50.50.60">
    <property type="entry name" value="FAD/NAD(P)-binding domain"/>
    <property type="match status" value="1"/>
</dbReference>